<dbReference type="OrthoDB" id="10260614at2759"/>
<feature type="transmembrane region" description="Helical" evidence="7">
    <location>
        <begin position="265"/>
        <end position="285"/>
    </location>
</feature>
<reference evidence="9" key="1">
    <citation type="submission" date="2018-04" db="EMBL/GenBank/DDBJ databases">
        <title>Whole genome sequencing of Hypsizygus marmoreus.</title>
        <authorList>
            <person name="Choi I.-G."/>
            <person name="Min B."/>
            <person name="Kim J.-G."/>
            <person name="Kim S."/>
            <person name="Oh Y.-L."/>
            <person name="Kong W.-S."/>
            <person name="Park H."/>
            <person name="Jeong J."/>
            <person name="Song E.-S."/>
        </authorList>
    </citation>
    <scope>NUCLEOTIDE SEQUENCE [LARGE SCALE GENOMIC DNA]</scope>
    <source>
        <strain evidence="9">51987-8</strain>
    </source>
</reference>
<evidence type="ECO:0000259" key="8">
    <source>
        <dbReference type="Pfam" id="PF01694"/>
    </source>
</evidence>
<feature type="transmembrane region" description="Helical" evidence="7">
    <location>
        <begin position="224"/>
        <end position="245"/>
    </location>
</feature>
<accession>A0A369J1K9</accession>
<feature type="domain" description="Peptidase S54 rhomboid" evidence="8">
    <location>
        <begin position="212"/>
        <end position="407"/>
    </location>
</feature>
<evidence type="ECO:0000256" key="7">
    <source>
        <dbReference type="SAM" id="Phobius"/>
    </source>
</evidence>
<dbReference type="Gene3D" id="1.20.1540.10">
    <property type="entry name" value="Rhomboid-like"/>
    <property type="match status" value="1"/>
</dbReference>
<dbReference type="FunCoup" id="A0A369J1K9">
    <property type="interactions" value="336"/>
</dbReference>
<evidence type="ECO:0000256" key="4">
    <source>
        <dbReference type="ARBA" id="ARBA00022801"/>
    </source>
</evidence>
<dbReference type="InterPro" id="IPR022764">
    <property type="entry name" value="Peptidase_S54_rhomboid_dom"/>
</dbReference>
<dbReference type="AlphaFoldDB" id="A0A369J1K9"/>
<sequence>MFWIPLHRHSTRTIQSCLRGQQTRSFLQSAFRKQPRSPPLRQPDIPSLREELARTRPEEAFTDRIGSPRIRGQILFFLAGSCVVFSYAAIRTNLETEIWTKKLSSASYGWHTQSITNLDLKRAQNAELIKKLREWYAYINGKVQEVPGLIRPWAGLAFVTVMQPYADASEGKRLCWKICLLNAAVWAAWKLKRFKGPMTVSFLHNPLSGLSYTLLTSMFSHKSFIHLAFNCLALESFGSAAYYYLLKEQDKEAPAQLESTAAWHFLAFFVSAGMFSSLVSHVVAAKITYPRIIAQLASPANTVKTTDTWASAVAASSAEATATVAKRTVPDILPSLGASGAIYGAVTLTALAFPESQVALFIPPSYPVSIQYGVGGLVLLDVIGVMRGWRYFDHWAHLGGAAFGVAYYNYGPVFWSNLRRTFMPPRPAERVQ</sequence>
<comment type="caution">
    <text evidence="9">The sequence shown here is derived from an EMBL/GenBank/DDBJ whole genome shotgun (WGS) entry which is preliminary data.</text>
</comment>
<dbReference type="GO" id="GO:0006465">
    <property type="term" value="P:signal peptide processing"/>
    <property type="evidence" value="ECO:0007669"/>
    <property type="project" value="TreeGrafter"/>
</dbReference>
<dbReference type="InterPro" id="IPR035952">
    <property type="entry name" value="Rhomboid-like_sf"/>
</dbReference>
<evidence type="ECO:0000256" key="6">
    <source>
        <dbReference type="ARBA" id="ARBA00023136"/>
    </source>
</evidence>
<comment type="similarity">
    <text evidence="2">Belongs to the peptidase S54 family.</text>
</comment>
<evidence type="ECO:0000256" key="1">
    <source>
        <dbReference type="ARBA" id="ARBA00004141"/>
    </source>
</evidence>
<evidence type="ECO:0000313" key="9">
    <source>
        <dbReference type="EMBL" id="RDB15879.1"/>
    </source>
</evidence>
<evidence type="ECO:0000256" key="3">
    <source>
        <dbReference type="ARBA" id="ARBA00022692"/>
    </source>
</evidence>
<keyword evidence="10" id="KW-1185">Reference proteome</keyword>
<feature type="transmembrane region" description="Helical" evidence="7">
    <location>
        <begin position="74"/>
        <end position="94"/>
    </location>
</feature>
<dbReference type="PANTHER" id="PTHR43731">
    <property type="entry name" value="RHOMBOID PROTEASE"/>
    <property type="match status" value="1"/>
</dbReference>
<gene>
    <name evidence="9" type="primary">Parl</name>
    <name evidence="9" type="ORF">Hypma_003673</name>
</gene>
<dbReference type="InterPro" id="IPR050925">
    <property type="entry name" value="Rhomboid_protease_S54"/>
</dbReference>
<dbReference type="STRING" id="39966.A0A369J1K9"/>
<keyword evidence="5 7" id="KW-1133">Transmembrane helix</keyword>
<evidence type="ECO:0000256" key="2">
    <source>
        <dbReference type="ARBA" id="ARBA00009045"/>
    </source>
</evidence>
<keyword evidence="3 7" id="KW-0812">Transmembrane</keyword>
<evidence type="ECO:0000313" key="10">
    <source>
        <dbReference type="Proteomes" id="UP000076154"/>
    </source>
</evidence>
<dbReference type="SUPFAM" id="SSF144091">
    <property type="entry name" value="Rhomboid-like"/>
    <property type="match status" value="1"/>
</dbReference>
<feature type="transmembrane region" description="Helical" evidence="7">
    <location>
        <begin position="395"/>
        <end position="415"/>
    </location>
</feature>
<name>A0A369J1K9_HYPMA</name>
<dbReference type="Pfam" id="PF01694">
    <property type="entry name" value="Rhomboid"/>
    <property type="match status" value="1"/>
</dbReference>
<dbReference type="PANTHER" id="PTHR43731:SF14">
    <property type="entry name" value="PRESENILIN-ASSOCIATED RHOMBOID-LIKE PROTEIN, MITOCHONDRIAL"/>
    <property type="match status" value="1"/>
</dbReference>
<keyword evidence="6 7" id="KW-0472">Membrane</keyword>
<feature type="transmembrane region" description="Helical" evidence="7">
    <location>
        <begin position="332"/>
        <end position="353"/>
    </location>
</feature>
<dbReference type="InParanoid" id="A0A369J1K9"/>
<protein>
    <submittedName>
        <fullName evidence="9">Presenilins-associated rhomboid-like protein, mitochondrial</fullName>
    </submittedName>
</protein>
<organism evidence="9 10">
    <name type="scientific">Hypsizygus marmoreus</name>
    <name type="common">White beech mushroom</name>
    <name type="synonym">Agaricus marmoreus</name>
    <dbReference type="NCBI Taxonomy" id="39966"/>
    <lineage>
        <taxon>Eukaryota</taxon>
        <taxon>Fungi</taxon>
        <taxon>Dikarya</taxon>
        <taxon>Basidiomycota</taxon>
        <taxon>Agaricomycotina</taxon>
        <taxon>Agaricomycetes</taxon>
        <taxon>Agaricomycetidae</taxon>
        <taxon>Agaricales</taxon>
        <taxon>Tricholomatineae</taxon>
        <taxon>Lyophyllaceae</taxon>
        <taxon>Hypsizygus</taxon>
    </lineage>
</organism>
<dbReference type="GO" id="GO:0004252">
    <property type="term" value="F:serine-type endopeptidase activity"/>
    <property type="evidence" value="ECO:0007669"/>
    <property type="project" value="InterPro"/>
</dbReference>
<comment type="subcellular location">
    <subcellularLocation>
        <location evidence="1">Membrane</location>
        <topology evidence="1">Multi-pass membrane protein</topology>
    </subcellularLocation>
</comment>
<keyword evidence="4" id="KW-0378">Hydrolase</keyword>
<dbReference type="EMBL" id="LUEZ02000138">
    <property type="protein sequence ID" value="RDB15879.1"/>
    <property type="molecule type" value="Genomic_DNA"/>
</dbReference>
<evidence type="ECO:0000256" key="5">
    <source>
        <dbReference type="ARBA" id="ARBA00022989"/>
    </source>
</evidence>
<dbReference type="Proteomes" id="UP000076154">
    <property type="component" value="Unassembled WGS sequence"/>
</dbReference>
<dbReference type="GO" id="GO:0016020">
    <property type="term" value="C:membrane"/>
    <property type="evidence" value="ECO:0007669"/>
    <property type="project" value="UniProtKB-SubCell"/>
</dbReference>
<proteinExistence type="inferred from homology"/>